<keyword evidence="2" id="KW-0812">Transmembrane</keyword>
<evidence type="ECO:0000313" key="3">
    <source>
        <dbReference type="EMBL" id="BAI65130.1"/>
    </source>
</evidence>
<dbReference type="KEGG" id="rmu:RMDY18_12980"/>
<evidence type="ECO:0000313" key="4">
    <source>
        <dbReference type="Proteomes" id="UP000001883"/>
    </source>
</evidence>
<accession>D2NU04</accession>
<reference evidence="4" key="1">
    <citation type="submission" date="2009-07" db="EMBL/GenBank/DDBJ databases">
        <title>Complete genome sequence of Rothia mucilaginosa DJ.</title>
        <authorList>
            <person name="Yamane K."/>
            <person name="Nambu T."/>
            <person name="Mashimo C."/>
            <person name="Sugimori C."/>
            <person name="Yamanaka T."/>
            <person name="Leung K."/>
            <person name="Fukushima H."/>
        </authorList>
    </citation>
    <scope>NUCLEOTIDE SEQUENCE [LARGE SCALE GENOMIC DNA]</scope>
    <source>
        <strain evidence="4">DY-18</strain>
    </source>
</reference>
<evidence type="ECO:0000256" key="1">
    <source>
        <dbReference type="SAM" id="MobiDB-lite"/>
    </source>
</evidence>
<protein>
    <submittedName>
        <fullName evidence="3">Uncharacterized protein</fullName>
    </submittedName>
</protein>
<dbReference type="EMBL" id="AP011540">
    <property type="protein sequence ID" value="BAI65130.1"/>
    <property type="molecule type" value="Genomic_DNA"/>
</dbReference>
<organism evidence="3 4">
    <name type="scientific">Rothia mucilaginosa (strain DY-18)</name>
    <name type="common">Stomatococcus mucilaginosus</name>
    <dbReference type="NCBI Taxonomy" id="680646"/>
    <lineage>
        <taxon>Bacteria</taxon>
        <taxon>Bacillati</taxon>
        <taxon>Actinomycetota</taxon>
        <taxon>Actinomycetes</taxon>
        <taxon>Micrococcales</taxon>
        <taxon>Micrococcaceae</taxon>
        <taxon>Rothia</taxon>
    </lineage>
</organism>
<dbReference type="HOGENOM" id="CLU_608177_0_0_11"/>
<proteinExistence type="predicted"/>
<reference evidence="3 4" key="3">
    <citation type="journal article" date="2010" name="Sequencing">
        <title>Complete Genome Sequence of Rothia mucilaginosa DY-18: A Clinical Isolate with Dense Meshwork-Like Structures from a Persistent Apical Periodontitis Lesion.</title>
        <authorList>
            <person name="Yamane K."/>
            <person name="Nambu T."/>
            <person name="Yamanaka T."/>
            <person name="Mashimo C."/>
            <person name="Sugimori C."/>
            <person name="Leung K.-P."/>
            <person name="Fukushima H."/>
        </authorList>
    </citation>
    <scope>NUCLEOTIDE SEQUENCE [LARGE SCALE GENOMIC DNA]</scope>
    <source>
        <strain evidence="3 4">DY-18</strain>
    </source>
</reference>
<dbReference type="Proteomes" id="UP000001883">
    <property type="component" value="Chromosome"/>
</dbReference>
<name>D2NU04_ROTMD</name>
<sequence>MLRDLCPSAITRRGLEVILRGILLLGLCLSFSLGSLSLSFCRLSLILSGSLNLRLAKDQRASSISRNRVGLRLIRTNRLRSVVTVTARTLLIHAGAESRRQSRSSAQQRRSDRTGNRCRSATSRLTAHSVGAVPLLVRLIQVSLLIQSTLRRSRLRRRRRSSLSFLNLTSRLLVSLRTSQNGRNDLTQLLHRNRTLTNHHVGEGGAIQNRGRCRVTLSHHNHAVLIRLRLKRLRTSATVNHHGDILTQGIHGGLRVQCSFMTGLIRARHRQRTVLSQQLQGELVIGNTHGNSTAGLTQIPAQRRVRVKNHSQRAGPEATTQIVNIVRNVVDHASERSKIKDQHGRRHGAVAALICQQLGNALMRESIGGNTVDGIGGHHNRVVRLQRLAGSFNGLAGLSFSRYGVQLCSHGSYSLMFFWMRRDTGTHNAPCGSTLPGVHRISPALSWLLS</sequence>
<dbReference type="AlphaFoldDB" id="D2NU04"/>
<keyword evidence="2" id="KW-0472">Membrane</keyword>
<keyword evidence="2" id="KW-1133">Transmembrane helix</keyword>
<gene>
    <name evidence="3" type="ordered locus">RMDY18_12980</name>
</gene>
<keyword evidence="4" id="KW-1185">Reference proteome</keyword>
<feature type="region of interest" description="Disordered" evidence="1">
    <location>
        <begin position="96"/>
        <end position="123"/>
    </location>
</feature>
<feature type="transmembrane region" description="Helical" evidence="2">
    <location>
        <begin position="21"/>
        <end position="45"/>
    </location>
</feature>
<evidence type="ECO:0000256" key="2">
    <source>
        <dbReference type="SAM" id="Phobius"/>
    </source>
</evidence>
<reference evidence="3 4" key="2">
    <citation type="journal article" date="2010" name="J Osaka Dent Univ">
        <title>Isolation and identification of Rothia mucilaginosa from persistent apical periodontitis lesions.</title>
        <authorList>
            <person name="Yamane K."/>
            <person name="Yoshida M."/>
            <person name="Fujihira T."/>
            <person name="Baba T."/>
            <person name="Tsuji N."/>
            <person name="Hayashi H."/>
            <person name="Sugimori C."/>
            <person name="Yamanaka T."/>
            <person name="Mashimo C."/>
            <person name="Nambu T."/>
            <person name="Kawai H."/>
            <person name="Fukushima H."/>
        </authorList>
    </citation>
    <scope>NUCLEOTIDE SEQUENCE [LARGE SCALE GENOMIC DNA]</scope>
    <source>
        <strain evidence="3 4">DY-18</strain>
    </source>
</reference>